<organism evidence="2 3">
    <name type="scientific">Cordyceps javanica</name>
    <dbReference type="NCBI Taxonomy" id="43265"/>
    <lineage>
        <taxon>Eukaryota</taxon>
        <taxon>Fungi</taxon>
        <taxon>Dikarya</taxon>
        <taxon>Ascomycota</taxon>
        <taxon>Pezizomycotina</taxon>
        <taxon>Sordariomycetes</taxon>
        <taxon>Hypocreomycetidae</taxon>
        <taxon>Hypocreales</taxon>
        <taxon>Cordycipitaceae</taxon>
        <taxon>Cordyceps</taxon>
    </lineage>
</organism>
<keyword evidence="2" id="KW-0548">Nucleotidyltransferase</keyword>
<dbReference type="Proteomes" id="UP000315783">
    <property type="component" value="Unassembled WGS sequence"/>
</dbReference>
<dbReference type="STRING" id="43265.A0A545USS4"/>
<dbReference type="OrthoDB" id="4870743at2759"/>
<dbReference type="EMBL" id="SPUK01000015">
    <property type="protein sequence ID" value="TQV92506.1"/>
    <property type="molecule type" value="Genomic_DNA"/>
</dbReference>
<dbReference type="PANTHER" id="PTHR42470:SF2">
    <property type="match status" value="1"/>
</dbReference>
<keyword evidence="3" id="KW-1185">Reference proteome</keyword>
<dbReference type="AlphaFoldDB" id="A0A545USS4"/>
<proteinExistence type="predicted"/>
<protein>
    <submittedName>
        <fullName evidence="2">Reverse transcriptase</fullName>
    </submittedName>
</protein>
<feature type="domain" description="DUF7924" evidence="1">
    <location>
        <begin position="60"/>
        <end position="285"/>
    </location>
</feature>
<evidence type="ECO:0000313" key="3">
    <source>
        <dbReference type="Proteomes" id="UP000315783"/>
    </source>
</evidence>
<keyword evidence="2" id="KW-0808">Transferase</keyword>
<dbReference type="PANTHER" id="PTHR42470">
    <property type="entry name" value="VAST DOMAIN-CONTAINING PROTEIN"/>
    <property type="match status" value="1"/>
</dbReference>
<accession>A0A545USS4</accession>
<reference evidence="2 3" key="1">
    <citation type="journal article" date="2019" name="Appl. Microbiol. Biotechnol.">
        <title>Genome sequence of Isaria javanica and comparative genome analysis insights into family S53 peptidase evolution in fungal entomopathogens.</title>
        <authorList>
            <person name="Lin R."/>
            <person name="Zhang X."/>
            <person name="Xin B."/>
            <person name="Zou M."/>
            <person name="Gao Y."/>
            <person name="Qin F."/>
            <person name="Hu Q."/>
            <person name="Xie B."/>
            <person name="Cheng X."/>
        </authorList>
    </citation>
    <scope>NUCLEOTIDE SEQUENCE [LARGE SCALE GENOMIC DNA]</scope>
    <source>
        <strain evidence="2 3">IJ1G</strain>
    </source>
</reference>
<evidence type="ECO:0000259" key="1">
    <source>
        <dbReference type="Pfam" id="PF25545"/>
    </source>
</evidence>
<comment type="caution">
    <text evidence="2">The sequence shown here is derived from an EMBL/GenBank/DDBJ whole genome shotgun (WGS) entry which is preliminary data.</text>
</comment>
<gene>
    <name evidence="2" type="ORF">IF1G_09024</name>
</gene>
<dbReference type="GO" id="GO:0003964">
    <property type="term" value="F:RNA-directed DNA polymerase activity"/>
    <property type="evidence" value="ECO:0007669"/>
    <property type="project" value="UniProtKB-KW"/>
</dbReference>
<name>A0A545USS4_9HYPO</name>
<dbReference type="Pfam" id="PF25545">
    <property type="entry name" value="DUF7924"/>
    <property type="match status" value="1"/>
</dbReference>
<dbReference type="InterPro" id="IPR057684">
    <property type="entry name" value="DUF7924"/>
</dbReference>
<evidence type="ECO:0000313" key="2">
    <source>
        <dbReference type="EMBL" id="TQV92506.1"/>
    </source>
</evidence>
<keyword evidence="2" id="KW-0695">RNA-directed DNA polymerase</keyword>
<sequence>MAICCNSLEGVAKVQTLHVKHGGHLARSTSGLSCSSKELCKTLLGRRTPLPPTDFFGDLFEEICIRANNRNEARVLFDITPNIIPSAEKYTIIHKGAHLVENWNESWSNAWLLSGLDKRPRPSYAVGFEHDAFTDDQHQKLKPWVRNAFANDQSPFMATYMMYFPFLTCEVKSDSAALATADRQNGLSMTIAIRGVVELFRRAKRQDELHGEVIGFSVSHDASSVRIYAHYAEIAGDDTKVFREAVRAFYFTEQDGKERSTAYCFIMNVYETWVPMHLARVRAAVDELPDESACQDLGEESGYHS</sequence>